<protein>
    <submittedName>
        <fullName evidence="2">Uncharacterized protein</fullName>
    </submittedName>
</protein>
<keyword evidence="1" id="KW-0812">Transmembrane</keyword>
<dbReference type="Proteomes" id="UP000095651">
    <property type="component" value="Unassembled WGS sequence"/>
</dbReference>
<evidence type="ECO:0000256" key="1">
    <source>
        <dbReference type="SAM" id="Phobius"/>
    </source>
</evidence>
<dbReference type="EMBL" id="CYZE01000012">
    <property type="protein sequence ID" value="CUO82852.1"/>
    <property type="molecule type" value="Genomic_DNA"/>
</dbReference>
<evidence type="ECO:0000313" key="2">
    <source>
        <dbReference type="EMBL" id="CUO82852.1"/>
    </source>
</evidence>
<feature type="transmembrane region" description="Helical" evidence="1">
    <location>
        <begin position="67"/>
        <end position="91"/>
    </location>
</feature>
<organism evidence="2 3">
    <name type="scientific">Hungatella hathewayi</name>
    <dbReference type="NCBI Taxonomy" id="154046"/>
    <lineage>
        <taxon>Bacteria</taxon>
        <taxon>Bacillati</taxon>
        <taxon>Bacillota</taxon>
        <taxon>Clostridia</taxon>
        <taxon>Lachnospirales</taxon>
        <taxon>Lachnospiraceae</taxon>
        <taxon>Hungatella</taxon>
    </lineage>
</organism>
<feature type="transmembrane region" description="Helical" evidence="1">
    <location>
        <begin position="43"/>
        <end position="60"/>
    </location>
</feature>
<sequence>MEKERFYGMFMDWVMTFLVVAILATVCNIVGYDGGFIESLPGMLIFGLISLAGLTVKHFVPGNLPAVAYIALIGMIVAMPFSPISGFVVYWAGKVSLMATVTPILAYAGVIVGRDWRDFLKIGWKGIVVSLLVIFGTFLVSGGIAQVLGNIL</sequence>
<dbReference type="AlphaFoldDB" id="A0A174I6R5"/>
<reference evidence="2 3" key="1">
    <citation type="submission" date="2015-09" db="EMBL/GenBank/DDBJ databases">
        <authorList>
            <consortium name="Pathogen Informatics"/>
        </authorList>
    </citation>
    <scope>NUCLEOTIDE SEQUENCE [LARGE SCALE GENOMIC DNA]</scope>
    <source>
        <strain evidence="2 3">2789STDY5608850</strain>
    </source>
</reference>
<feature type="transmembrane region" description="Helical" evidence="1">
    <location>
        <begin position="97"/>
        <end position="114"/>
    </location>
</feature>
<dbReference type="RefSeq" id="WP_055657949.1">
    <property type="nucleotide sequence ID" value="NZ_CABIXC010000012.1"/>
</dbReference>
<keyword evidence="1" id="KW-1133">Transmembrane helix</keyword>
<feature type="transmembrane region" description="Helical" evidence="1">
    <location>
        <begin position="126"/>
        <end position="148"/>
    </location>
</feature>
<feature type="transmembrane region" description="Helical" evidence="1">
    <location>
        <begin position="12"/>
        <end position="31"/>
    </location>
</feature>
<keyword evidence="1" id="KW-0472">Membrane</keyword>
<proteinExistence type="predicted"/>
<gene>
    <name evidence="2" type="ORF">ERS852407_04099</name>
</gene>
<name>A0A174I6R5_9FIRM</name>
<accession>A0A174I6R5</accession>
<evidence type="ECO:0000313" key="3">
    <source>
        <dbReference type="Proteomes" id="UP000095651"/>
    </source>
</evidence>